<dbReference type="SUPFAM" id="SSF54695">
    <property type="entry name" value="POZ domain"/>
    <property type="match status" value="2"/>
</dbReference>
<keyword evidence="3" id="KW-1185">Reference proteome</keyword>
<reference evidence="2 3" key="1">
    <citation type="submission" date="2016-03" db="EMBL/GenBank/DDBJ databases">
        <authorList>
            <person name="Ploux O."/>
        </authorList>
    </citation>
    <scope>NUCLEOTIDE SEQUENCE [LARGE SCALE GENOMIC DNA]</scope>
    <source>
        <strain evidence="2 3">UAMH 11012</strain>
    </source>
</reference>
<accession>A0A1L7WVS7</accession>
<dbReference type="Gene3D" id="3.30.710.10">
    <property type="entry name" value="Potassium Channel Kv1.1, Chain A"/>
    <property type="match status" value="2"/>
</dbReference>
<dbReference type="STRING" id="576137.A0A1L7WVS7"/>
<sequence length="529" mass="58969">MASMNGKGMASHSRDEASTSRTISTEPPGILRETITTSARKMNTDIPNILPHERVFPIQIGSELFRLSGASISSDAPSYFSQFFQCQIKTAEENGDDTNNIRTLYIDRDPVTFKDISLHLQGYHVAPKDGSHFVKLFADAQFYSLPRLISQLYEESIFISIGHRDFQIPRELFSDPGNSPNYFSLGFAVFFSSPTEVFPGLSREGLLRPPSILPPSVPNRSADIFAELLHLLRGYPLHIKDEDHRAELLRDCRYFHLKGLEQKLIRHQITFNLERKRTEITLRLEDVRQSGISVVSDSTSSPPPEPGTPIFNALQFSVGYVNYARPFVDDKSHELILEIGDECTRLHLSSMRCEFFGDGKARISRLFEVIATKLNLPTGLPLGLLMKKGGASSQPASPGNTPISDDWVRCILDQEAYVRLDGKEFRNLSTLHLPEKENDGSSGSNASSVIGIDESFGEPSRKRRRVEGGSVVGGAEEKESWVVKTGQWRLRVQNSRNGKGGVECVLVAVRLDAVSGEFGRNAQRRFLGP</sequence>
<evidence type="ECO:0000256" key="1">
    <source>
        <dbReference type="SAM" id="MobiDB-lite"/>
    </source>
</evidence>
<organism evidence="2 3">
    <name type="scientific">Phialocephala subalpina</name>
    <dbReference type="NCBI Taxonomy" id="576137"/>
    <lineage>
        <taxon>Eukaryota</taxon>
        <taxon>Fungi</taxon>
        <taxon>Dikarya</taxon>
        <taxon>Ascomycota</taxon>
        <taxon>Pezizomycotina</taxon>
        <taxon>Leotiomycetes</taxon>
        <taxon>Helotiales</taxon>
        <taxon>Mollisiaceae</taxon>
        <taxon>Phialocephala</taxon>
        <taxon>Phialocephala fortinii species complex</taxon>
    </lineage>
</organism>
<dbReference type="AlphaFoldDB" id="A0A1L7WVS7"/>
<name>A0A1L7WVS7_9HELO</name>
<gene>
    <name evidence="2" type="ORF">PAC_06732</name>
</gene>
<evidence type="ECO:0000313" key="2">
    <source>
        <dbReference type="EMBL" id="CZR56843.1"/>
    </source>
</evidence>
<proteinExistence type="predicted"/>
<dbReference type="OrthoDB" id="2414723at2759"/>
<dbReference type="Proteomes" id="UP000184330">
    <property type="component" value="Unassembled WGS sequence"/>
</dbReference>
<feature type="region of interest" description="Disordered" evidence="1">
    <location>
        <begin position="433"/>
        <end position="454"/>
    </location>
</feature>
<dbReference type="InterPro" id="IPR011333">
    <property type="entry name" value="SKP1/BTB/POZ_sf"/>
</dbReference>
<evidence type="ECO:0000313" key="3">
    <source>
        <dbReference type="Proteomes" id="UP000184330"/>
    </source>
</evidence>
<dbReference type="PANTHER" id="PTHR31758">
    <property type="entry name" value="BTB/POZ DOMAIN-CONTAINING PROTEIN YLR108C"/>
    <property type="match status" value="1"/>
</dbReference>
<feature type="region of interest" description="Disordered" evidence="1">
    <location>
        <begin position="1"/>
        <end position="30"/>
    </location>
</feature>
<dbReference type="EMBL" id="FJOG01000009">
    <property type="protein sequence ID" value="CZR56843.1"/>
    <property type="molecule type" value="Genomic_DNA"/>
</dbReference>
<dbReference type="PANTHER" id="PTHR31758:SF2">
    <property type="entry name" value="BTB_POZ DOMAIN-CONTAINING PROTEIN YLR108C"/>
    <property type="match status" value="1"/>
</dbReference>
<protein>
    <submittedName>
        <fullName evidence="2">Related to BTB/POZ domain-containing protein</fullName>
    </submittedName>
</protein>